<dbReference type="Pfam" id="PF00169">
    <property type="entry name" value="PH"/>
    <property type="match status" value="1"/>
</dbReference>
<dbReference type="GO" id="GO:0007165">
    <property type="term" value="P:signal transduction"/>
    <property type="evidence" value="ECO:0007669"/>
    <property type="project" value="TreeGrafter"/>
</dbReference>
<dbReference type="Proteomes" id="UP000215902">
    <property type="component" value="Unassembled WGS sequence"/>
</dbReference>
<sequence>MELSEEKKALVKGWMLKSPPFATESSSKLITFRRPKAFRPRWRRRFFVLYRISGSANGINHCLLYYKNKQLAKVKGSIDLGKAKDIVTHVMPPDSILSDIPSRLTRHFNKAADSQLPFFQLDTKHKSHDRTYFFLPDSVSQMENWARSISLACGLAEEVESNDEQAMRPQQTQQFPVGITLIQQTGLLSTQPMLQRPPPPPPPRLQPAAVDDADSEAYKLPAELQADLVAEGVYGVPAEDPSVYRVPSPVPELAAARADDVYGTPPPISAEQQQQLLEQQAESSPTPPPRKNALKQPRVPPPESAAPVPTLDATDSGVGQRDTAVSEVRRSTMSRIFTQRRSAVPAAPAAAAAVAANDEFLAPMPLPRRLRAGTNASSEDDLTESDSDSADSDSAEDSGSLGSDLGRLGYAQLDFKPRLQADWHGGTRGQQRGPATVEYTELARPLGTSHK</sequence>
<dbReference type="GO" id="GO:0005737">
    <property type="term" value="C:cytoplasm"/>
    <property type="evidence" value="ECO:0007669"/>
    <property type="project" value="TreeGrafter"/>
</dbReference>
<dbReference type="PANTHER" id="PTHR45960">
    <property type="entry name" value="GRB2-ASSOCIATED-BINDING PROTEIN"/>
    <property type="match status" value="1"/>
</dbReference>
<feature type="domain" description="PH" evidence="2">
    <location>
        <begin position="8"/>
        <end position="154"/>
    </location>
</feature>
<evidence type="ECO:0000256" key="1">
    <source>
        <dbReference type="SAM" id="MobiDB-lite"/>
    </source>
</evidence>
<dbReference type="PANTHER" id="PTHR45960:SF2">
    <property type="entry name" value="PROTEIN DAUGHTER OF SEVENLESS"/>
    <property type="match status" value="1"/>
</dbReference>
<comment type="caution">
    <text evidence="3">The sequence shown here is derived from an EMBL/GenBank/DDBJ whole genome shotgun (WGS) entry which is preliminary data.</text>
</comment>
<dbReference type="Gene3D" id="2.30.29.30">
    <property type="entry name" value="Pleckstrin-homology domain (PH domain)/Phosphotyrosine-binding domain (PTB)"/>
    <property type="match status" value="1"/>
</dbReference>
<accession>A0A267DDY8</accession>
<dbReference type="InterPro" id="IPR001849">
    <property type="entry name" value="PH_domain"/>
</dbReference>
<dbReference type="InterPro" id="IPR011993">
    <property type="entry name" value="PH-like_dom_sf"/>
</dbReference>
<gene>
    <name evidence="3" type="ORF">BOX15_Mlig006277g1</name>
    <name evidence="4" type="ORF">BOX15_Mlig006277g2</name>
</gene>
<dbReference type="EMBL" id="NIVC01000907">
    <property type="protein sequence ID" value="PAA75022.1"/>
    <property type="molecule type" value="Genomic_DNA"/>
</dbReference>
<feature type="compositionally biased region" description="Pro residues" evidence="1">
    <location>
        <begin position="195"/>
        <end position="205"/>
    </location>
</feature>
<proteinExistence type="predicted"/>
<dbReference type="AlphaFoldDB" id="A0A267DDY8"/>
<dbReference type="SUPFAM" id="SSF50729">
    <property type="entry name" value="PH domain-like"/>
    <property type="match status" value="1"/>
</dbReference>
<dbReference type="InterPro" id="IPR046355">
    <property type="entry name" value="Gab1-4-like"/>
</dbReference>
<keyword evidence="5" id="KW-1185">Reference proteome</keyword>
<feature type="region of interest" description="Disordered" evidence="1">
    <location>
        <begin position="191"/>
        <end position="211"/>
    </location>
</feature>
<reference evidence="3 5" key="1">
    <citation type="submission" date="2017-06" db="EMBL/GenBank/DDBJ databases">
        <title>A platform for efficient transgenesis in Macrostomum lignano, a flatworm model organism for stem cell research.</title>
        <authorList>
            <person name="Berezikov E."/>
        </authorList>
    </citation>
    <scope>NUCLEOTIDE SEQUENCE [LARGE SCALE GENOMIC DNA]</scope>
    <source>
        <strain evidence="3">DV1</strain>
        <tissue evidence="3">Whole organism</tissue>
    </source>
</reference>
<name>A0A267DDY8_9PLAT</name>
<feature type="compositionally biased region" description="Acidic residues" evidence="1">
    <location>
        <begin position="378"/>
        <end position="396"/>
    </location>
</feature>
<dbReference type="OrthoDB" id="67516at2759"/>
<evidence type="ECO:0000313" key="3">
    <source>
        <dbReference type="EMBL" id="PAA47481.1"/>
    </source>
</evidence>
<feature type="compositionally biased region" description="Low complexity" evidence="1">
    <location>
        <begin position="397"/>
        <end position="406"/>
    </location>
</feature>
<organism evidence="3 5">
    <name type="scientific">Macrostomum lignano</name>
    <dbReference type="NCBI Taxonomy" id="282301"/>
    <lineage>
        <taxon>Eukaryota</taxon>
        <taxon>Metazoa</taxon>
        <taxon>Spiralia</taxon>
        <taxon>Lophotrochozoa</taxon>
        <taxon>Platyhelminthes</taxon>
        <taxon>Rhabditophora</taxon>
        <taxon>Macrostomorpha</taxon>
        <taxon>Macrostomida</taxon>
        <taxon>Macrostomidae</taxon>
        <taxon>Macrostomum</taxon>
    </lineage>
</organism>
<feature type="region of interest" description="Disordered" evidence="1">
    <location>
        <begin position="421"/>
        <end position="451"/>
    </location>
</feature>
<feature type="region of interest" description="Disordered" evidence="1">
    <location>
        <begin position="260"/>
        <end position="330"/>
    </location>
</feature>
<evidence type="ECO:0000313" key="5">
    <source>
        <dbReference type="Proteomes" id="UP000215902"/>
    </source>
</evidence>
<feature type="compositionally biased region" description="Low complexity" evidence="1">
    <location>
        <begin position="269"/>
        <end position="284"/>
    </location>
</feature>
<dbReference type="GO" id="GO:0035591">
    <property type="term" value="F:signaling adaptor activity"/>
    <property type="evidence" value="ECO:0007669"/>
    <property type="project" value="TreeGrafter"/>
</dbReference>
<evidence type="ECO:0000313" key="4">
    <source>
        <dbReference type="EMBL" id="PAA75022.1"/>
    </source>
</evidence>
<evidence type="ECO:0000259" key="2">
    <source>
        <dbReference type="PROSITE" id="PS50003"/>
    </source>
</evidence>
<protein>
    <recommendedName>
        <fullName evidence="2">PH domain-containing protein</fullName>
    </recommendedName>
</protein>
<dbReference type="STRING" id="282301.A0A267DDY8"/>
<dbReference type="EMBL" id="NIVC01004435">
    <property type="protein sequence ID" value="PAA47481.1"/>
    <property type="molecule type" value="Genomic_DNA"/>
</dbReference>
<dbReference type="SMART" id="SM00233">
    <property type="entry name" value="PH"/>
    <property type="match status" value="1"/>
</dbReference>
<feature type="region of interest" description="Disordered" evidence="1">
    <location>
        <begin position="370"/>
        <end position="406"/>
    </location>
</feature>
<dbReference type="PROSITE" id="PS50003">
    <property type="entry name" value="PH_DOMAIN"/>
    <property type="match status" value="1"/>
</dbReference>